<comment type="caution">
    <text evidence="1">The sequence shown here is derived from an EMBL/GenBank/DDBJ whole genome shotgun (WGS) entry which is preliminary data.</text>
</comment>
<gene>
    <name evidence="1" type="ORF">S12H4_46873</name>
</gene>
<protein>
    <submittedName>
        <fullName evidence="1">Uncharacterized protein</fullName>
    </submittedName>
</protein>
<reference evidence="1" key="1">
    <citation type="journal article" date="2014" name="Front. Microbiol.">
        <title>High frequency of phylogenetically diverse reductive dehalogenase-homologous genes in deep subseafloor sedimentary metagenomes.</title>
        <authorList>
            <person name="Kawai M."/>
            <person name="Futagami T."/>
            <person name="Toyoda A."/>
            <person name="Takaki Y."/>
            <person name="Nishi S."/>
            <person name="Hori S."/>
            <person name="Arai W."/>
            <person name="Tsubouchi T."/>
            <person name="Morono Y."/>
            <person name="Uchiyama I."/>
            <person name="Ito T."/>
            <person name="Fujiyama A."/>
            <person name="Inagaki F."/>
            <person name="Takami H."/>
        </authorList>
    </citation>
    <scope>NUCLEOTIDE SEQUENCE</scope>
    <source>
        <strain evidence="1">Expedition CK06-06</strain>
    </source>
</reference>
<name>X1TL65_9ZZZZ</name>
<accession>X1TL65</accession>
<dbReference type="EMBL" id="BARW01029119">
    <property type="protein sequence ID" value="GAJ05984.1"/>
    <property type="molecule type" value="Genomic_DNA"/>
</dbReference>
<dbReference type="AlphaFoldDB" id="X1TL65"/>
<feature type="non-terminal residue" evidence="1">
    <location>
        <position position="42"/>
    </location>
</feature>
<proteinExistence type="predicted"/>
<evidence type="ECO:0000313" key="1">
    <source>
        <dbReference type="EMBL" id="GAJ05984.1"/>
    </source>
</evidence>
<sequence length="42" mass="4752">MAIYFDVREDKNHNIAFVTDGLGNDIIRVPLLNKGTAFSKEE</sequence>
<organism evidence="1">
    <name type="scientific">marine sediment metagenome</name>
    <dbReference type="NCBI Taxonomy" id="412755"/>
    <lineage>
        <taxon>unclassified sequences</taxon>
        <taxon>metagenomes</taxon>
        <taxon>ecological metagenomes</taxon>
    </lineage>
</organism>